<reference evidence="3" key="1">
    <citation type="submission" date="2008-03" db="EMBL/GenBank/DDBJ databases">
        <title>Complete sequence of chromosome of Beijerinckia indica subsp. indica ATCC 9039.</title>
        <authorList>
            <consortium name="US DOE Joint Genome Institute"/>
            <person name="Copeland A."/>
            <person name="Lucas S."/>
            <person name="Lapidus A."/>
            <person name="Glavina del Rio T."/>
            <person name="Dalin E."/>
            <person name="Tice H."/>
            <person name="Bruce D."/>
            <person name="Goodwin L."/>
            <person name="Pitluck S."/>
            <person name="LaButti K."/>
            <person name="Schmutz J."/>
            <person name="Larimer F."/>
            <person name="Land M."/>
            <person name="Hauser L."/>
            <person name="Kyrpides N."/>
            <person name="Mikhailova N."/>
            <person name="Dunfield P.F."/>
            <person name="Dedysh S.N."/>
            <person name="Liesack W."/>
            <person name="Saw J.H."/>
            <person name="Alam M."/>
            <person name="Chen Y."/>
            <person name="Murrell J.C."/>
            <person name="Richardson P."/>
        </authorList>
    </citation>
    <scope>NUCLEOTIDE SEQUENCE [LARGE SCALE GENOMIC DNA]</scope>
    <source>
        <strain evidence="3">ATCC 9039 / DSM 1715 / NCIMB 8712</strain>
    </source>
</reference>
<dbReference type="KEGG" id="bid:Bind_0136"/>
<keyword evidence="2" id="KW-0808">Transferase</keyword>
<dbReference type="AlphaFoldDB" id="B2IBS2"/>
<keyword evidence="3" id="KW-1185">Reference proteome</keyword>
<dbReference type="InterPro" id="IPR050834">
    <property type="entry name" value="Glycosyltransf_2"/>
</dbReference>
<reference evidence="2 3" key="2">
    <citation type="journal article" date="2010" name="J. Bacteriol.">
        <title>Complete genome sequence of Beijerinckia indica subsp. indica.</title>
        <authorList>
            <person name="Tamas I."/>
            <person name="Dedysh S.N."/>
            <person name="Liesack W."/>
            <person name="Stott M.B."/>
            <person name="Alam M."/>
            <person name="Murrell J.C."/>
            <person name="Dunfield P.F."/>
        </authorList>
    </citation>
    <scope>NUCLEOTIDE SEQUENCE [LARGE SCALE GENOMIC DNA]</scope>
    <source>
        <strain evidence="3">ATCC 9039 / DSM 1715 / NCIMB 8712</strain>
    </source>
</reference>
<proteinExistence type="predicted"/>
<dbReference type="GO" id="GO:0016740">
    <property type="term" value="F:transferase activity"/>
    <property type="evidence" value="ECO:0007669"/>
    <property type="project" value="UniProtKB-KW"/>
</dbReference>
<organism evidence="2 3">
    <name type="scientific">Beijerinckia indica subsp. indica (strain ATCC 9039 / DSM 1715 / NCIMB 8712)</name>
    <dbReference type="NCBI Taxonomy" id="395963"/>
    <lineage>
        <taxon>Bacteria</taxon>
        <taxon>Pseudomonadati</taxon>
        <taxon>Pseudomonadota</taxon>
        <taxon>Alphaproteobacteria</taxon>
        <taxon>Hyphomicrobiales</taxon>
        <taxon>Beijerinckiaceae</taxon>
        <taxon>Beijerinckia</taxon>
    </lineage>
</organism>
<feature type="domain" description="Glycosyltransferase 2-like" evidence="1">
    <location>
        <begin position="5"/>
        <end position="168"/>
    </location>
</feature>
<dbReference type="EMBL" id="CP001016">
    <property type="protein sequence ID" value="ACB93794.1"/>
    <property type="molecule type" value="Genomic_DNA"/>
</dbReference>
<dbReference type="PANTHER" id="PTHR43685">
    <property type="entry name" value="GLYCOSYLTRANSFERASE"/>
    <property type="match status" value="1"/>
</dbReference>
<dbReference type="PANTHER" id="PTHR43685:SF2">
    <property type="entry name" value="GLYCOSYLTRANSFERASE 2-LIKE DOMAIN-CONTAINING PROTEIN"/>
    <property type="match status" value="1"/>
</dbReference>
<dbReference type="Gene3D" id="3.90.550.10">
    <property type="entry name" value="Spore Coat Polysaccharide Biosynthesis Protein SpsA, Chain A"/>
    <property type="match status" value="1"/>
</dbReference>
<dbReference type="eggNOG" id="COG1215">
    <property type="taxonomic scope" value="Bacteria"/>
</dbReference>
<dbReference type="STRING" id="395963.Bind_0136"/>
<dbReference type="RefSeq" id="WP_012383152.1">
    <property type="nucleotide sequence ID" value="NC_010581.1"/>
</dbReference>
<evidence type="ECO:0000259" key="1">
    <source>
        <dbReference type="Pfam" id="PF00535"/>
    </source>
</evidence>
<dbReference type="CAZy" id="GT2">
    <property type="family name" value="Glycosyltransferase Family 2"/>
</dbReference>
<dbReference type="OrthoDB" id="5291101at2"/>
<dbReference type="HOGENOM" id="CLU_025996_19_6_5"/>
<evidence type="ECO:0000313" key="2">
    <source>
        <dbReference type="EMBL" id="ACB93794.1"/>
    </source>
</evidence>
<dbReference type="InterPro" id="IPR001173">
    <property type="entry name" value="Glyco_trans_2-like"/>
</dbReference>
<protein>
    <submittedName>
        <fullName evidence="2">Glycosyl transferase family 2</fullName>
    </submittedName>
</protein>
<dbReference type="SUPFAM" id="SSF53448">
    <property type="entry name" value="Nucleotide-diphospho-sugar transferases"/>
    <property type="match status" value="1"/>
</dbReference>
<dbReference type="Pfam" id="PF00535">
    <property type="entry name" value="Glycos_transf_2"/>
    <property type="match status" value="1"/>
</dbReference>
<evidence type="ECO:0000313" key="3">
    <source>
        <dbReference type="Proteomes" id="UP000001695"/>
    </source>
</evidence>
<sequence>MAGISVIVPVYNGARHLPALLDAFEAQTQDPAQVEYIIVNNKSRDRTSEIASSYAKTAKINLTCIDENDIQGSYAARNKGIHTSRGEFLLFTDADCVPHPDWIKNIIQGFENPNVGAVAGTILPYPGTTLLEEFAAHAGILSHVHSLNHAYMPFAQTANVAFRRDVFRKTGLFRSGLRTGGDADLNWRMQKTTGYKLIHQENAVILHRHRRSFRDLYEQFERYGRAAVYLDDMHGWKAPRELDFPYSFYQLVTWLFFKYPVLLTKYHAASIPRVEVYLEPLTLYIKLCSAIGTAKARQLERVNDLSIEYLS</sequence>
<gene>
    <name evidence="2" type="ordered locus">Bind_0136</name>
</gene>
<name>B2IBS2_BEII9</name>
<dbReference type="Proteomes" id="UP000001695">
    <property type="component" value="Chromosome"/>
</dbReference>
<accession>B2IBS2</accession>
<dbReference type="InterPro" id="IPR029044">
    <property type="entry name" value="Nucleotide-diphossugar_trans"/>
</dbReference>